<keyword evidence="3" id="KW-1003">Cell membrane</keyword>
<evidence type="ECO:0000256" key="1">
    <source>
        <dbReference type="ARBA" id="ARBA00004651"/>
    </source>
</evidence>
<feature type="transmembrane region" description="Helical" evidence="7">
    <location>
        <begin position="114"/>
        <end position="136"/>
    </location>
</feature>
<dbReference type="EMBL" id="CP048222">
    <property type="protein sequence ID" value="QHT69698.1"/>
    <property type="molecule type" value="Genomic_DNA"/>
</dbReference>
<organism evidence="8 9">
    <name type="scientific">Rhodocytophaga rosea</name>
    <dbReference type="NCBI Taxonomy" id="2704465"/>
    <lineage>
        <taxon>Bacteria</taxon>
        <taxon>Pseudomonadati</taxon>
        <taxon>Bacteroidota</taxon>
        <taxon>Cytophagia</taxon>
        <taxon>Cytophagales</taxon>
        <taxon>Rhodocytophagaceae</taxon>
        <taxon>Rhodocytophaga</taxon>
    </lineage>
</organism>
<dbReference type="RefSeq" id="WP_162445682.1">
    <property type="nucleotide sequence ID" value="NZ_CP048222.1"/>
</dbReference>
<evidence type="ECO:0000313" key="8">
    <source>
        <dbReference type="EMBL" id="QHT69698.1"/>
    </source>
</evidence>
<evidence type="ECO:0000256" key="5">
    <source>
        <dbReference type="ARBA" id="ARBA00022989"/>
    </source>
</evidence>
<keyword evidence="6 7" id="KW-0472">Membrane</keyword>
<evidence type="ECO:0000256" key="6">
    <source>
        <dbReference type="ARBA" id="ARBA00023136"/>
    </source>
</evidence>
<comment type="subcellular location">
    <subcellularLocation>
        <location evidence="1">Cell membrane</location>
        <topology evidence="1">Multi-pass membrane protein</topology>
    </subcellularLocation>
</comment>
<feature type="transmembrane region" description="Helical" evidence="7">
    <location>
        <begin position="83"/>
        <end position="102"/>
    </location>
</feature>
<comment type="similarity">
    <text evidence="2">Belongs to the DoxX family.</text>
</comment>
<dbReference type="GO" id="GO:0005886">
    <property type="term" value="C:plasma membrane"/>
    <property type="evidence" value="ECO:0007669"/>
    <property type="project" value="UniProtKB-SubCell"/>
</dbReference>
<accession>A0A6C0GNS7</accession>
<evidence type="ECO:0000256" key="7">
    <source>
        <dbReference type="SAM" id="Phobius"/>
    </source>
</evidence>
<dbReference type="InterPro" id="IPR051907">
    <property type="entry name" value="DoxX-like_oxidoreductase"/>
</dbReference>
<feature type="transmembrane region" description="Helical" evidence="7">
    <location>
        <begin position="55"/>
        <end position="76"/>
    </location>
</feature>
<sequence>MHLFKRLFLSIQPIALDLGLLIIRLSTGGLLMQYGFQKMQKFGEFKSAFPDPFGLGSKLSLVLCIFAEFFCSLLIALGLFTRLALIPLIINMLVVVFIAHANDPFSEKEHGLSFLFPHILLFLTGPGRFSLDALLFNRKGKKNISSFVK</sequence>
<dbReference type="PANTHER" id="PTHR33452:SF1">
    <property type="entry name" value="INNER MEMBRANE PROTEIN YPHA-RELATED"/>
    <property type="match status" value="1"/>
</dbReference>
<feature type="transmembrane region" description="Helical" evidence="7">
    <location>
        <begin position="7"/>
        <end position="35"/>
    </location>
</feature>
<dbReference type="Proteomes" id="UP000480178">
    <property type="component" value="Chromosome"/>
</dbReference>
<gene>
    <name evidence="8" type="ORF">GXP67_25155</name>
</gene>
<keyword evidence="4 7" id="KW-0812">Transmembrane</keyword>
<name>A0A6C0GNS7_9BACT</name>
<evidence type="ECO:0000256" key="3">
    <source>
        <dbReference type="ARBA" id="ARBA00022475"/>
    </source>
</evidence>
<keyword evidence="9" id="KW-1185">Reference proteome</keyword>
<protein>
    <submittedName>
        <fullName evidence="8">DoxX family protein</fullName>
    </submittedName>
</protein>
<reference evidence="8 9" key="1">
    <citation type="submission" date="2020-01" db="EMBL/GenBank/DDBJ databases">
        <authorList>
            <person name="Kim M.K."/>
        </authorList>
    </citation>
    <scope>NUCLEOTIDE SEQUENCE [LARGE SCALE GENOMIC DNA]</scope>
    <source>
        <strain evidence="8 9">172606-1</strain>
    </source>
</reference>
<evidence type="ECO:0000256" key="2">
    <source>
        <dbReference type="ARBA" id="ARBA00006679"/>
    </source>
</evidence>
<evidence type="ECO:0000256" key="4">
    <source>
        <dbReference type="ARBA" id="ARBA00022692"/>
    </source>
</evidence>
<dbReference type="AlphaFoldDB" id="A0A6C0GNS7"/>
<dbReference type="InterPro" id="IPR032808">
    <property type="entry name" value="DoxX"/>
</dbReference>
<keyword evidence="5 7" id="KW-1133">Transmembrane helix</keyword>
<dbReference type="Pfam" id="PF07681">
    <property type="entry name" value="DoxX"/>
    <property type="match status" value="1"/>
</dbReference>
<dbReference type="KEGG" id="rhoz:GXP67_25155"/>
<dbReference type="PANTHER" id="PTHR33452">
    <property type="entry name" value="OXIDOREDUCTASE CATD-RELATED"/>
    <property type="match status" value="1"/>
</dbReference>
<evidence type="ECO:0000313" key="9">
    <source>
        <dbReference type="Proteomes" id="UP000480178"/>
    </source>
</evidence>
<proteinExistence type="inferred from homology"/>